<dbReference type="AlphaFoldDB" id="A0A1G5S5D2"/>
<evidence type="ECO:0000256" key="3">
    <source>
        <dbReference type="ARBA" id="ARBA00022578"/>
    </source>
</evidence>
<dbReference type="GO" id="GO:0006313">
    <property type="term" value="P:DNA transposition"/>
    <property type="evidence" value="ECO:0007669"/>
    <property type="project" value="UniProtKB-UniRule"/>
</dbReference>
<keyword evidence="5 6" id="KW-0233">DNA recombination</keyword>
<dbReference type="EMBL" id="FMWK01000023">
    <property type="protein sequence ID" value="SCZ81564.1"/>
    <property type="molecule type" value="Genomic_DNA"/>
</dbReference>
<evidence type="ECO:0000256" key="6">
    <source>
        <dbReference type="RuleBase" id="RU365089"/>
    </source>
</evidence>
<dbReference type="Pfam" id="PF00872">
    <property type="entry name" value="Transposase_mut"/>
    <property type="match status" value="1"/>
</dbReference>
<proteinExistence type="inferred from homology"/>
<gene>
    <name evidence="7" type="ORF">SAMN02910350_02877</name>
</gene>
<comment type="similarity">
    <text evidence="2 6">Belongs to the transposase mutator family.</text>
</comment>
<keyword evidence="3 6" id="KW-0815">Transposition</keyword>
<dbReference type="PROSITE" id="PS01007">
    <property type="entry name" value="TRANSPOSASE_MUTATOR"/>
    <property type="match status" value="1"/>
</dbReference>
<name>A0A1G5S5D2_PSEXY</name>
<dbReference type="NCBIfam" id="NF033543">
    <property type="entry name" value="transpos_IS256"/>
    <property type="match status" value="1"/>
</dbReference>
<evidence type="ECO:0000313" key="8">
    <source>
        <dbReference type="Proteomes" id="UP000199428"/>
    </source>
</evidence>
<dbReference type="GO" id="GO:0003677">
    <property type="term" value="F:DNA binding"/>
    <property type="evidence" value="ECO:0007669"/>
    <property type="project" value="UniProtKB-UniRule"/>
</dbReference>
<dbReference type="GO" id="GO:0004803">
    <property type="term" value="F:transposase activity"/>
    <property type="evidence" value="ECO:0007669"/>
    <property type="project" value="UniProtKB-UniRule"/>
</dbReference>
<reference evidence="7 8" key="1">
    <citation type="submission" date="2016-10" db="EMBL/GenBank/DDBJ databases">
        <authorList>
            <person name="de Groot N.N."/>
        </authorList>
    </citation>
    <scope>NUCLEOTIDE SEQUENCE [LARGE SCALE GENOMIC DNA]</scope>
    <source>
        <strain evidence="7 8">DSM 10317</strain>
    </source>
</reference>
<evidence type="ECO:0000313" key="7">
    <source>
        <dbReference type="EMBL" id="SCZ81564.1"/>
    </source>
</evidence>
<keyword evidence="6" id="KW-0814">Transposable element</keyword>
<evidence type="ECO:0000256" key="5">
    <source>
        <dbReference type="ARBA" id="ARBA00023172"/>
    </source>
</evidence>
<sequence>MANKRRDVYKAKPMTEGKKAVIQGLLNEYDIQTAEDIQDALKDLLSGTIQSMLESEMNEHLGYEKYARDDEPNYRNGTKPKTVRSKYGEFEVDVPQDRNSTFEPAIVKKRQKDISGIEEQVIAMYAKGMTTTQISEMIESIYGFEISEGLVSDITDKLMPQIEDWQNRPLSAVYPIIFIDAIHFSVRNDGIVSKLAAYVVLGINEDGMKEVLSIEVGENESSKYWLGVLNSLKNRGVQDILILCSDGLTGLKEAIQAAFPNTEHQRCIVHMVRNTLKYVANKDMKAFAKDLKTIYTAPDEKTALKRLDDVTKKWEPLYPHAMNRWHDNWDVITPIFKFSMDVRTAFYTTNAIESLNSCYRRLNKQRSVFPSSQALMKALYLATFEATKKWTMPIRNWGKVRGELSIMYSGRLSD</sequence>
<evidence type="ECO:0000256" key="2">
    <source>
        <dbReference type="ARBA" id="ARBA00010961"/>
    </source>
</evidence>
<evidence type="ECO:0000256" key="1">
    <source>
        <dbReference type="ARBA" id="ARBA00002190"/>
    </source>
</evidence>
<dbReference type="PANTHER" id="PTHR33217:SF8">
    <property type="entry name" value="MUTATOR FAMILY TRANSPOSASE"/>
    <property type="match status" value="1"/>
</dbReference>
<keyword evidence="4 6" id="KW-0238">DNA-binding</keyword>
<dbReference type="PANTHER" id="PTHR33217">
    <property type="entry name" value="TRANSPOSASE FOR INSERTION SEQUENCE ELEMENT IS1081"/>
    <property type="match status" value="1"/>
</dbReference>
<dbReference type="InterPro" id="IPR001207">
    <property type="entry name" value="Transposase_mutator"/>
</dbReference>
<comment type="function">
    <text evidence="1 6">Required for the transposition of the insertion element.</text>
</comment>
<dbReference type="Proteomes" id="UP000199428">
    <property type="component" value="Unassembled WGS sequence"/>
</dbReference>
<organism evidence="7 8">
    <name type="scientific">Pseudobutyrivibrio xylanivorans</name>
    <dbReference type="NCBI Taxonomy" id="185007"/>
    <lineage>
        <taxon>Bacteria</taxon>
        <taxon>Bacillati</taxon>
        <taxon>Bacillota</taxon>
        <taxon>Clostridia</taxon>
        <taxon>Lachnospirales</taxon>
        <taxon>Lachnospiraceae</taxon>
        <taxon>Pseudobutyrivibrio</taxon>
    </lineage>
</organism>
<accession>A0A1G5S5D2</accession>
<protein>
    <recommendedName>
        <fullName evidence="6">Mutator family transposase</fullName>
    </recommendedName>
</protein>
<evidence type="ECO:0000256" key="4">
    <source>
        <dbReference type="ARBA" id="ARBA00023125"/>
    </source>
</evidence>